<accession>A0A453N4K6</accession>
<evidence type="ECO:0000313" key="1">
    <source>
        <dbReference type="EnsemblPlants" id="AET6Gv20232100.32"/>
    </source>
</evidence>
<dbReference type="AlphaFoldDB" id="A0A453N4K6"/>
<proteinExistence type="predicted"/>
<reference evidence="2" key="2">
    <citation type="journal article" date="2017" name="Nat. Plants">
        <title>The Aegilops tauschii genome reveals multiple impacts of transposons.</title>
        <authorList>
            <person name="Zhao G."/>
            <person name="Zou C."/>
            <person name="Li K."/>
            <person name="Wang K."/>
            <person name="Li T."/>
            <person name="Gao L."/>
            <person name="Zhang X."/>
            <person name="Wang H."/>
            <person name="Yang Z."/>
            <person name="Liu X."/>
            <person name="Jiang W."/>
            <person name="Mao L."/>
            <person name="Kong X."/>
            <person name="Jiao Y."/>
            <person name="Jia J."/>
        </authorList>
    </citation>
    <scope>NUCLEOTIDE SEQUENCE [LARGE SCALE GENOMIC DNA]</scope>
    <source>
        <strain evidence="2">cv. AL8/78</strain>
    </source>
</reference>
<sequence length="51" mass="5729">MLTIEDGGPWSSSDAPGGDLHLELQRFDDLQLHVLLPFISMCFYLLRAPIV</sequence>
<dbReference type="Proteomes" id="UP000015105">
    <property type="component" value="Chromosome 6D"/>
</dbReference>
<reference evidence="2" key="1">
    <citation type="journal article" date="2014" name="Science">
        <title>Ancient hybridizations among the ancestral genomes of bread wheat.</title>
        <authorList>
            <consortium name="International Wheat Genome Sequencing Consortium,"/>
            <person name="Marcussen T."/>
            <person name="Sandve S.R."/>
            <person name="Heier L."/>
            <person name="Spannagl M."/>
            <person name="Pfeifer M."/>
            <person name="Jakobsen K.S."/>
            <person name="Wulff B.B."/>
            <person name="Steuernagel B."/>
            <person name="Mayer K.F."/>
            <person name="Olsen O.A."/>
        </authorList>
    </citation>
    <scope>NUCLEOTIDE SEQUENCE [LARGE SCALE GENOMIC DNA]</scope>
    <source>
        <strain evidence="2">cv. AL8/78</strain>
    </source>
</reference>
<keyword evidence="2" id="KW-1185">Reference proteome</keyword>
<reference evidence="1" key="5">
    <citation type="journal article" date="2021" name="G3 (Bethesda)">
        <title>Aegilops tauschii genome assembly Aet v5.0 features greater sequence contiguity and improved annotation.</title>
        <authorList>
            <person name="Wang L."/>
            <person name="Zhu T."/>
            <person name="Rodriguez J.C."/>
            <person name="Deal K.R."/>
            <person name="Dubcovsky J."/>
            <person name="McGuire P.E."/>
            <person name="Lux T."/>
            <person name="Spannagl M."/>
            <person name="Mayer K.F.X."/>
            <person name="Baldrich P."/>
            <person name="Meyers B.C."/>
            <person name="Huo N."/>
            <person name="Gu Y.Q."/>
            <person name="Zhou H."/>
            <person name="Devos K.M."/>
            <person name="Bennetzen J.L."/>
            <person name="Unver T."/>
            <person name="Budak H."/>
            <person name="Gulick P.J."/>
            <person name="Galiba G."/>
            <person name="Kalapos B."/>
            <person name="Nelson D.R."/>
            <person name="Li P."/>
            <person name="You F.M."/>
            <person name="Luo M.C."/>
            <person name="Dvorak J."/>
        </authorList>
    </citation>
    <scope>NUCLEOTIDE SEQUENCE [LARGE SCALE GENOMIC DNA]</scope>
    <source>
        <strain evidence="1">cv. AL8/78</strain>
    </source>
</reference>
<name>A0A453N4K6_AEGTS</name>
<dbReference type="Gramene" id="AET6Gv20232100.32">
    <property type="protein sequence ID" value="AET6Gv20232100.32"/>
    <property type="gene ID" value="AET6Gv20232100"/>
</dbReference>
<reference evidence="1" key="4">
    <citation type="submission" date="2019-03" db="UniProtKB">
        <authorList>
            <consortium name="EnsemblPlants"/>
        </authorList>
    </citation>
    <scope>IDENTIFICATION</scope>
</reference>
<organism evidence="1 2">
    <name type="scientific">Aegilops tauschii subsp. strangulata</name>
    <name type="common">Goatgrass</name>
    <dbReference type="NCBI Taxonomy" id="200361"/>
    <lineage>
        <taxon>Eukaryota</taxon>
        <taxon>Viridiplantae</taxon>
        <taxon>Streptophyta</taxon>
        <taxon>Embryophyta</taxon>
        <taxon>Tracheophyta</taxon>
        <taxon>Spermatophyta</taxon>
        <taxon>Magnoliopsida</taxon>
        <taxon>Liliopsida</taxon>
        <taxon>Poales</taxon>
        <taxon>Poaceae</taxon>
        <taxon>BOP clade</taxon>
        <taxon>Pooideae</taxon>
        <taxon>Triticodae</taxon>
        <taxon>Triticeae</taxon>
        <taxon>Triticinae</taxon>
        <taxon>Aegilops</taxon>
    </lineage>
</organism>
<reference evidence="1" key="3">
    <citation type="journal article" date="2017" name="Nature">
        <title>Genome sequence of the progenitor of the wheat D genome Aegilops tauschii.</title>
        <authorList>
            <person name="Luo M.C."/>
            <person name="Gu Y.Q."/>
            <person name="Puiu D."/>
            <person name="Wang H."/>
            <person name="Twardziok S.O."/>
            <person name="Deal K.R."/>
            <person name="Huo N."/>
            <person name="Zhu T."/>
            <person name="Wang L."/>
            <person name="Wang Y."/>
            <person name="McGuire P.E."/>
            <person name="Liu S."/>
            <person name="Long H."/>
            <person name="Ramasamy R.K."/>
            <person name="Rodriguez J.C."/>
            <person name="Van S.L."/>
            <person name="Yuan L."/>
            <person name="Wang Z."/>
            <person name="Xia Z."/>
            <person name="Xiao L."/>
            <person name="Anderson O.D."/>
            <person name="Ouyang S."/>
            <person name="Liang Y."/>
            <person name="Zimin A.V."/>
            <person name="Pertea G."/>
            <person name="Qi P."/>
            <person name="Bennetzen J.L."/>
            <person name="Dai X."/>
            <person name="Dawson M.W."/>
            <person name="Muller H.G."/>
            <person name="Kugler K."/>
            <person name="Rivarola-Duarte L."/>
            <person name="Spannagl M."/>
            <person name="Mayer K.F.X."/>
            <person name="Lu F.H."/>
            <person name="Bevan M.W."/>
            <person name="Leroy P."/>
            <person name="Li P."/>
            <person name="You F.M."/>
            <person name="Sun Q."/>
            <person name="Liu Z."/>
            <person name="Lyons E."/>
            <person name="Wicker T."/>
            <person name="Salzberg S.L."/>
            <person name="Devos K.M."/>
            <person name="Dvorak J."/>
        </authorList>
    </citation>
    <scope>NUCLEOTIDE SEQUENCE [LARGE SCALE GENOMIC DNA]</scope>
    <source>
        <strain evidence="1">cv. AL8/78</strain>
    </source>
</reference>
<dbReference type="EnsemblPlants" id="AET6Gv20232100.32">
    <property type="protein sequence ID" value="AET6Gv20232100.32"/>
    <property type="gene ID" value="AET6Gv20232100"/>
</dbReference>
<evidence type="ECO:0000313" key="2">
    <source>
        <dbReference type="Proteomes" id="UP000015105"/>
    </source>
</evidence>
<protein>
    <submittedName>
        <fullName evidence="1">Uncharacterized protein</fullName>
    </submittedName>
</protein>